<dbReference type="Pfam" id="PF09359">
    <property type="entry name" value="VTC"/>
    <property type="match status" value="1"/>
</dbReference>
<name>A0A3E3IFY5_9FIRM</name>
<dbReference type="AlphaFoldDB" id="A0A3E3IFY5"/>
<reference evidence="2 3" key="1">
    <citation type="submission" date="2018-08" db="EMBL/GenBank/DDBJ databases">
        <title>A genome reference for cultivated species of the human gut microbiota.</title>
        <authorList>
            <person name="Zou Y."/>
            <person name="Xue W."/>
            <person name="Luo G."/>
        </authorList>
    </citation>
    <scope>NUCLEOTIDE SEQUENCE [LARGE SCALE GENOMIC DNA]</scope>
    <source>
        <strain evidence="2 3">TF05-12AC</strain>
    </source>
</reference>
<organism evidence="2 3">
    <name type="scientific">Anaerotruncus colihominis</name>
    <dbReference type="NCBI Taxonomy" id="169435"/>
    <lineage>
        <taxon>Bacteria</taxon>
        <taxon>Bacillati</taxon>
        <taxon>Bacillota</taxon>
        <taxon>Clostridia</taxon>
        <taxon>Eubacteriales</taxon>
        <taxon>Oscillospiraceae</taxon>
        <taxon>Anaerotruncus</taxon>
    </lineage>
</organism>
<protein>
    <submittedName>
        <fullName evidence="2">VTC domain-containing protein</fullName>
    </submittedName>
</protein>
<gene>
    <name evidence="2" type="ORF">DXC40_15635</name>
</gene>
<dbReference type="InterPro" id="IPR018966">
    <property type="entry name" value="VTC_domain"/>
</dbReference>
<dbReference type="Proteomes" id="UP000260828">
    <property type="component" value="Unassembled WGS sequence"/>
</dbReference>
<comment type="caution">
    <text evidence="2">The sequence shown here is derived from an EMBL/GenBank/DDBJ whole genome shotgun (WGS) entry which is preliminary data.</text>
</comment>
<evidence type="ECO:0000259" key="1">
    <source>
        <dbReference type="Pfam" id="PF09359"/>
    </source>
</evidence>
<evidence type="ECO:0000313" key="2">
    <source>
        <dbReference type="EMBL" id="RGE65980.1"/>
    </source>
</evidence>
<accession>A0A3E3IFY5</accession>
<evidence type="ECO:0000313" key="3">
    <source>
        <dbReference type="Proteomes" id="UP000260828"/>
    </source>
</evidence>
<dbReference type="EMBL" id="QVME01000010">
    <property type="protein sequence ID" value="RGE65980.1"/>
    <property type="molecule type" value="Genomic_DNA"/>
</dbReference>
<proteinExistence type="predicted"/>
<feature type="domain" description="VTC" evidence="1">
    <location>
        <begin position="14"/>
        <end position="64"/>
    </location>
</feature>
<sequence>MKRLLQGKITFLLQSEDPLLQELYSKIKGQCLSPKTIVTYDREAFLYSPGNVRLTLGRNLHSGLRSLDFLAPGVVMHRYPKARLWWRSNMMTSCRIWFAWRFRSAAERPGLIPNMPSAGAMIRRKTG</sequence>